<name>A0A843Z4L2_LEUME</name>
<sequence length="143" mass="15304">MSQQVRPTITNGKTGVGNFGVGVMPDGTADSLRTVIKPDGFHFEAYDFDDLTLPSLKLQSPIGSEYTISFDDDGALLINGVEYTAPTNQGNETIKGNKTYEGQTKLSGGLQLLSPNGTVFNVKVDDDGKLTTEKEVSNDIANK</sequence>
<protein>
    <submittedName>
        <fullName evidence="1">Uncharacterized protein</fullName>
    </submittedName>
</protein>
<proteinExistence type="predicted"/>
<evidence type="ECO:0000313" key="2">
    <source>
        <dbReference type="Proteomes" id="UP000469952"/>
    </source>
</evidence>
<accession>A0A843Z4L2</accession>
<dbReference type="EMBL" id="WIPA01000013">
    <property type="protein sequence ID" value="MQR27233.1"/>
    <property type="molecule type" value="Genomic_DNA"/>
</dbReference>
<dbReference type="Proteomes" id="UP000469952">
    <property type="component" value="Unassembled WGS sequence"/>
</dbReference>
<organism evidence="1 2">
    <name type="scientific">Leuconostoc mesenteroides</name>
    <dbReference type="NCBI Taxonomy" id="1245"/>
    <lineage>
        <taxon>Bacteria</taxon>
        <taxon>Bacillati</taxon>
        <taxon>Bacillota</taxon>
        <taxon>Bacilli</taxon>
        <taxon>Lactobacillales</taxon>
        <taxon>Lactobacillaceae</taxon>
        <taxon>Leuconostoc</taxon>
    </lineage>
</organism>
<gene>
    <name evidence="1" type="ORF">GFV13_08155</name>
</gene>
<comment type="caution">
    <text evidence="1">The sequence shown here is derived from an EMBL/GenBank/DDBJ whole genome shotgun (WGS) entry which is preliminary data.</text>
</comment>
<dbReference type="RefSeq" id="WP_153245415.1">
    <property type="nucleotide sequence ID" value="NZ_WIPA01000013.1"/>
</dbReference>
<evidence type="ECO:0000313" key="1">
    <source>
        <dbReference type="EMBL" id="MQR27233.1"/>
    </source>
</evidence>
<dbReference type="AlphaFoldDB" id="A0A843Z4L2"/>
<reference evidence="1 2" key="1">
    <citation type="submission" date="2019-10" db="EMBL/GenBank/DDBJ databases">
        <title>WGS of Leuconostoc mesenteroides.</title>
        <authorList>
            <person name="Melo Bolivar J."/>
            <person name="Marino-Ramirez L."/>
            <person name="Villamil Diaz L.M."/>
        </authorList>
    </citation>
    <scope>NUCLEOTIDE SEQUENCE [LARGE SCALE GENOMIC DNA]</scope>
    <source>
        <strain evidence="1 2">M11</strain>
    </source>
</reference>